<proteinExistence type="predicted"/>
<evidence type="ECO:0000313" key="3">
    <source>
        <dbReference type="Proteomes" id="UP001063166"/>
    </source>
</evidence>
<dbReference type="OrthoDB" id="3064641at2759"/>
<comment type="caution">
    <text evidence="2">The sequence shown here is derived from an EMBL/GenBank/DDBJ whole genome shotgun (WGS) entry which is preliminary data.</text>
</comment>
<sequence length="116" mass="13124">MKEIYFCSTRLLNWFVAALRRLSDLDYRRGWLWACVMHALSLTSRHSEGVAADVLIKQFGQKGSRRKRPQPPAFSSGVVTSCATPRASPATITDQEYNQDLRLLALEWSSVRGEPP</sequence>
<accession>A0A9P3PZ96</accession>
<reference evidence="2" key="1">
    <citation type="submission" date="2022-07" db="EMBL/GenBank/DDBJ databases">
        <title>The genome of Lyophyllum shimeji provides insight into the initial evolution of ectomycorrhizal fungal genome.</title>
        <authorList>
            <person name="Kobayashi Y."/>
            <person name="Shibata T."/>
            <person name="Hirakawa H."/>
            <person name="Shigenobu S."/>
            <person name="Nishiyama T."/>
            <person name="Yamada A."/>
            <person name="Hasebe M."/>
            <person name="Kawaguchi M."/>
        </authorList>
    </citation>
    <scope>NUCLEOTIDE SEQUENCE</scope>
    <source>
        <strain evidence="2">AT787</strain>
    </source>
</reference>
<dbReference type="AlphaFoldDB" id="A0A9P3PZ96"/>
<keyword evidence="3" id="KW-1185">Reference proteome</keyword>
<organism evidence="2 3">
    <name type="scientific">Lyophyllum shimeji</name>
    <name type="common">Hon-shimeji</name>
    <name type="synonym">Tricholoma shimeji</name>
    <dbReference type="NCBI Taxonomy" id="47721"/>
    <lineage>
        <taxon>Eukaryota</taxon>
        <taxon>Fungi</taxon>
        <taxon>Dikarya</taxon>
        <taxon>Basidiomycota</taxon>
        <taxon>Agaricomycotina</taxon>
        <taxon>Agaricomycetes</taxon>
        <taxon>Agaricomycetidae</taxon>
        <taxon>Agaricales</taxon>
        <taxon>Tricholomatineae</taxon>
        <taxon>Lyophyllaceae</taxon>
        <taxon>Lyophyllum</taxon>
    </lineage>
</organism>
<gene>
    <name evidence="2" type="ORF">LshimejAT787_1800720</name>
</gene>
<protein>
    <submittedName>
        <fullName evidence="2">Uncharacterized protein</fullName>
    </submittedName>
</protein>
<dbReference type="EMBL" id="BRPK01000018">
    <property type="protein sequence ID" value="GLB44735.1"/>
    <property type="molecule type" value="Genomic_DNA"/>
</dbReference>
<evidence type="ECO:0000256" key="1">
    <source>
        <dbReference type="SAM" id="MobiDB-lite"/>
    </source>
</evidence>
<dbReference type="Proteomes" id="UP001063166">
    <property type="component" value="Unassembled WGS sequence"/>
</dbReference>
<name>A0A9P3PZ96_LYOSH</name>
<feature type="region of interest" description="Disordered" evidence="1">
    <location>
        <begin position="60"/>
        <end position="87"/>
    </location>
</feature>
<evidence type="ECO:0000313" key="2">
    <source>
        <dbReference type="EMBL" id="GLB44735.1"/>
    </source>
</evidence>